<gene>
    <name evidence="9 13" type="primary">thiE</name>
    <name evidence="13" type="ORF">Q4521_11925</name>
</gene>
<evidence type="ECO:0000256" key="7">
    <source>
        <dbReference type="ARBA" id="ARBA00047851"/>
    </source>
</evidence>
<evidence type="ECO:0000259" key="12">
    <source>
        <dbReference type="Pfam" id="PF02581"/>
    </source>
</evidence>
<dbReference type="InterPro" id="IPR013785">
    <property type="entry name" value="Aldolase_TIM"/>
</dbReference>
<dbReference type="InterPro" id="IPR034291">
    <property type="entry name" value="TMP_synthase"/>
</dbReference>
<evidence type="ECO:0000256" key="6">
    <source>
        <dbReference type="ARBA" id="ARBA00047334"/>
    </source>
</evidence>
<evidence type="ECO:0000256" key="8">
    <source>
        <dbReference type="ARBA" id="ARBA00047883"/>
    </source>
</evidence>
<comment type="function">
    <text evidence="9">Condenses 4-methyl-5-(beta-hydroxyethyl)thiazole monophosphate (THZ-P) and 2-methyl-4-amino-5-hydroxymethyl pyrimidine pyrophosphate (HMP-PP) to form thiamine monophosphate (TMP).</text>
</comment>
<dbReference type="SUPFAM" id="SSF51391">
    <property type="entry name" value="Thiamin phosphate synthase"/>
    <property type="match status" value="1"/>
</dbReference>
<comment type="cofactor">
    <cofactor evidence="9">
        <name>Mg(2+)</name>
        <dbReference type="ChEBI" id="CHEBI:18420"/>
    </cofactor>
    <text evidence="9">Binds 1 Mg(2+) ion per subunit.</text>
</comment>
<evidence type="ECO:0000256" key="10">
    <source>
        <dbReference type="RuleBase" id="RU003826"/>
    </source>
</evidence>
<comment type="similarity">
    <text evidence="9 10">Belongs to the thiamine-phosphate synthase family.</text>
</comment>
<feature type="binding site" evidence="9">
    <location>
        <position position="72"/>
    </location>
    <ligand>
        <name>Mg(2+)</name>
        <dbReference type="ChEBI" id="CHEBI:18420"/>
    </ligand>
</feature>
<name>A0AAW7X9Y4_9GAMM</name>
<dbReference type="EMBL" id="JAUOPB010000008">
    <property type="protein sequence ID" value="MDO6423184.1"/>
    <property type="molecule type" value="Genomic_DNA"/>
</dbReference>
<comment type="catalytic activity">
    <reaction evidence="6 9 10">
        <text>4-methyl-5-(2-phosphooxyethyl)-thiazole + 4-amino-2-methyl-5-(diphosphooxymethyl)pyrimidine + H(+) = thiamine phosphate + diphosphate</text>
        <dbReference type="Rhea" id="RHEA:22328"/>
        <dbReference type="ChEBI" id="CHEBI:15378"/>
        <dbReference type="ChEBI" id="CHEBI:33019"/>
        <dbReference type="ChEBI" id="CHEBI:37575"/>
        <dbReference type="ChEBI" id="CHEBI:57841"/>
        <dbReference type="ChEBI" id="CHEBI:58296"/>
        <dbReference type="EC" id="2.5.1.3"/>
    </reaction>
</comment>
<proteinExistence type="inferred from homology"/>
<dbReference type="InterPro" id="IPR036206">
    <property type="entry name" value="ThiamineP_synth_sf"/>
</dbReference>
<evidence type="ECO:0000256" key="4">
    <source>
        <dbReference type="ARBA" id="ARBA00022842"/>
    </source>
</evidence>
<evidence type="ECO:0000256" key="1">
    <source>
        <dbReference type="ARBA" id="ARBA00005165"/>
    </source>
</evidence>
<evidence type="ECO:0000256" key="11">
    <source>
        <dbReference type="RuleBase" id="RU004253"/>
    </source>
</evidence>
<feature type="binding site" evidence="9">
    <location>
        <position position="91"/>
    </location>
    <ligand>
        <name>Mg(2+)</name>
        <dbReference type="ChEBI" id="CHEBI:18420"/>
    </ligand>
</feature>
<feature type="binding site" evidence="9">
    <location>
        <position position="71"/>
    </location>
    <ligand>
        <name>4-amino-2-methyl-5-(diphosphooxymethyl)pyrimidine</name>
        <dbReference type="ChEBI" id="CHEBI:57841"/>
    </ligand>
</feature>
<dbReference type="RefSeq" id="WP_303492934.1">
    <property type="nucleotide sequence ID" value="NZ_JAUOPB010000008.1"/>
</dbReference>
<keyword evidence="2 9" id="KW-0808">Transferase</keyword>
<keyword evidence="4 9" id="KW-0460">Magnesium</keyword>
<dbReference type="InterPro" id="IPR022998">
    <property type="entry name" value="ThiamineP_synth_TenI"/>
</dbReference>
<keyword evidence="5 9" id="KW-0784">Thiamine biosynthesis</keyword>
<dbReference type="GO" id="GO:0000287">
    <property type="term" value="F:magnesium ion binding"/>
    <property type="evidence" value="ECO:0007669"/>
    <property type="project" value="UniProtKB-UniRule"/>
</dbReference>
<dbReference type="Pfam" id="PF02581">
    <property type="entry name" value="TMP-TENI"/>
    <property type="match status" value="1"/>
</dbReference>
<dbReference type="Gene3D" id="3.20.20.70">
    <property type="entry name" value="Aldolase class I"/>
    <property type="match status" value="1"/>
</dbReference>
<dbReference type="GO" id="GO:0009228">
    <property type="term" value="P:thiamine biosynthetic process"/>
    <property type="evidence" value="ECO:0007669"/>
    <property type="project" value="UniProtKB-KW"/>
</dbReference>
<dbReference type="PANTHER" id="PTHR20857:SF15">
    <property type="entry name" value="THIAMINE-PHOSPHATE SYNTHASE"/>
    <property type="match status" value="1"/>
</dbReference>
<dbReference type="GO" id="GO:0005737">
    <property type="term" value="C:cytoplasm"/>
    <property type="evidence" value="ECO:0007669"/>
    <property type="project" value="TreeGrafter"/>
</dbReference>
<evidence type="ECO:0000256" key="2">
    <source>
        <dbReference type="ARBA" id="ARBA00022679"/>
    </source>
</evidence>
<comment type="pathway">
    <text evidence="1 9 11">Cofactor biosynthesis; thiamine diphosphate biosynthesis; thiamine phosphate from 4-amino-2-methyl-5-diphosphomethylpyrimidine and 4-methyl-5-(2-phosphoethyl)-thiazole: step 1/1.</text>
</comment>
<dbReference type="PANTHER" id="PTHR20857">
    <property type="entry name" value="THIAMINE-PHOSPHATE PYROPHOSPHORYLASE"/>
    <property type="match status" value="1"/>
</dbReference>
<feature type="binding site" evidence="9">
    <location>
        <position position="140"/>
    </location>
    <ligand>
        <name>4-amino-2-methyl-5-(diphosphooxymethyl)pyrimidine</name>
        <dbReference type="ChEBI" id="CHEBI:57841"/>
    </ligand>
</feature>
<comment type="catalytic activity">
    <reaction evidence="7 9 10">
        <text>2-(2-carboxy-4-methylthiazol-5-yl)ethyl phosphate + 4-amino-2-methyl-5-(diphosphooxymethyl)pyrimidine + 2 H(+) = thiamine phosphate + CO2 + diphosphate</text>
        <dbReference type="Rhea" id="RHEA:47848"/>
        <dbReference type="ChEBI" id="CHEBI:15378"/>
        <dbReference type="ChEBI" id="CHEBI:16526"/>
        <dbReference type="ChEBI" id="CHEBI:33019"/>
        <dbReference type="ChEBI" id="CHEBI:37575"/>
        <dbReference type="ChEBI" id="CHEBI:57841"/>
        <dbReference type="ChEBI" id="CHEBI:62890"/>
        <dbReference type="EC" id="2.5.1.3"/>
    </reaction>
</comment>
<reference evidence="13" key="1">
    <citation type="submission" date="2023-07" db="EMBL/GenBank/DDBJ databases">
        <title>Genome content predicts the carbon catabolic preferences of heterotrophic bacteria.</title>
        <authorList>
            <person name="Gralka M."/>
        </authorList>
    </citation>
    <scope>NUCLEOTIDE SEQUENCE</scope>
    <source>
        <strain evidence="13">I3M17_2</strain>
    </source>
</reference>
<comment type="caution">
    <text evidence="13">The sequence shown here is derived from an EMBL/GenBank/DDBJ whole genome shotgun (WGS) entry which is preliminary data.</text>
</comment>
<dbReference type="NCBIfam" id="TIGR00693">
    <property type="entry name" value="thiE"/>
    <property type="match status" value="1"/>
</dbReference>
<feature type="binding site" evidence="9">
    <location>
        <begin position="137"/>
        <end position="139"/>
    </location>
    <ligand>
        <name>2-[(2R,5Z)-2-carboxy-4-methylthiazol-5(2H)-ylidene]ethyl phosphate</name>
        <dbReference type="ChEBI" id="CHEBI:62899"/>
    </ligand>
</feature>
<evidence type="ECO:0000313" key="14">
    <source>
        <dbReference type="Proteomes" id="UP001169760"/>
    </source>
</evidence>
<dbReference type="GO" id="GO:0009229">
    <property type="term" value="P:thiamine diphosphate biosynthetic process"/>
    <property type="evidence" value="ECO:0007669"/>
    <property type="project" value="UniProtKB-UniRule"/>
</dbReference>
<dbReference type="GO" id="GO:0004789">
    <property type="term" value="F:thiamine-phosphate diphosphorylase activity"/>
    <property type="evidence" value="ECO:0007669"/>
    <property type="project" value="UniProtKB-UniRule"/>
</dbReference>
<sequence length="217" mass="22853">MPQNKHTVYAITDAALMPNTASLCHRVELALRSGVTWLQYRDKSSNTSKRSEQAQALKALCHTYNAKLIINDDTALAKQVGADGVHLGQTDGCIVSARELLGPQAIIGSTCHASLELAERALTQGASYVAFGRFFASSTKPNAAPAPLSLLAHAQQKFTSPIVAIGGITPSNGAQLLHAGATTLAVCHSLFADDNVEYRAKCLLGLTPNAEDALVTS</sequence>
<evidence type="ECO:0000256" key="5">
    <source>
        <dbReference type="ARBA" id="ARBA00022977"/>
    </source>
</evidence>
<dbReference type="Proteomes" id="UP001169760">
    <property type="component" value="Unassembled WGS sequence"/>
</dbReference>
<protein>
    <recommendedName>
        <fullName evidence="9">Thiamine-phosphate synthase</fullName>
        <shortName evidence="9">TP synthase</shortName>
        <shortName evidence="9">TPS</shortName>
        <ecNumber evidence="9">2.5.1.3</ecNumber>
    </recommendedName>
    <alternativeName>
        <fullName evidence="9">Thiamine-phosphate pyrophosphorylase</fullName>
        <shortName evidence="9">TMP pyrophosphorylase</shortName>
        <shortName evidence="9">TMP-PPase</shortName>
    </alternativeName>
</protein>
<dbReference type="AlphaFoldDB" id="A0AAW7X9Y4"/>
<feature type="binding site" evidence="9">
    <location>
        <begin position="39"/>
        <end position="43"/>
    </location>
    <ligand>
        <name>4-amino-2-methyl-5-(diphosphooxymethyl)pyrimidine</name>
        <dbReference type="ChEBI" id="CHEBI:57841"/>
    </ligand>
</feature>
<comment type="catalytic activity">
    <reaction evidence="8 9 10">
        <text>2-[(2R,5Z)-2-carboxy-4-methylthiazol-5(2H)-ylidene]ethyl phosphate + 4-amino-2-methyl-5-(diphosphooxymethyl)pyrimidine + 2 H(+) = thiamine phosphate + CO2 + diphosphate</text>
        <dbReference type="Rhea" id="RHEA:47844"/>
        <dbReference type="ChEBI" id="CHEBI:15378"/>
        <dbReference type="ChEBI" id="CHEBI:16526"/>
        <dbReference type="ChEBI" id="CHEBI:33019"/>
        <dbReference type="ChEBI" id="CHEBI:37575"/>
        <dbReference type="ChEBI" id="CHEBI:57841"/>
        <dbReference type="ChEBI" id="CHEBI:62899"/>
        <dbReference type="EC" id="2.5.1.3"/>
    </reaction>
</comment>
<evidence type="ECO:0000256" key="3">
    <source>
        <dbReference type="ARBA" id="ARBA00022723"/>
    </source>
</evidence>
<accession>A0AAW7X9Y4</accession>
<comment type="caution">
    <text evidence="9">Lacks conserved residue(s) required for the propagation of feature annotation.</text>
</comment>
<evidence type="ECO:0000313" key="13">
    <source>
        <dbReference type="EMBL" id="MDO6423184.1"/>
    </source>
</evidence>
<feature type="binding site" evidence="9">
    <location>
        <position position="167"/>
    </location>
    <ligand>
        <name>2-[(2R,5Z)-2-carboxy-4-methylthiazol-5(2H)-ylidene]ethyl phosphate</name>
        <dbReference type="ChEBI" id="CHEBI:62899"/>
    </ligand>
</feature>
<dbReference type="EC" id="2.5.1.3" evidence="9"/>
<evidence type="ECO:0000256" key="9">
    <source>
        <dbReference type="HAMAP-Rule" id="MF_00097"/>
    </source>
</evidence>
<keyword evidence="3 9" id="KW-0479">Metal-binding</keyword>
<dbReference type="CDD" id="cd00564">
    <property type="entry name" value="TMP_TenI"/>
    <property type="match status" value="1"/>
</dbReference>
<organism evidence="13 14">
    <name type="scientific">Saccharophagus degradans</name>
    <dbReference type="NCBI Taxonomy" id="86304"/>
    <lineage>
        <taxon>Bacteria</taxon>
        <taxon>Pseudomonadati</taxon>
        <taxon>Pseudomonadota</taxon>
        <taxon>Gammaproteobacteria</taxon>
        <taxon>Cellvibrionales</taxon>
        <taxon>Cellvibrionaceae</taxon>
        <taxon>Saccharophagus</taxon>
    </lineage>
</organism>
<feature type="domain" description="Thiamine phosphate synthase/TenI" evidence="12">
    <location>
        <begin position="8"/>
        <end position="189"/>
    </location>
</feature>
<dbReference type="HAMAP" id="MF_00097">
    <property type="entry name" value="TMP_synthase"/>
    <property type="match status" value="1"/>
</dbReference>
<feature type="binding site" evidence="9">
    <location>
        <position position="110"/>
    </location>
    <ligand>
        <name>4-amino-2-methyl-5-(diphosphooxymethyl)pyrimidine</name>
        <dbReference type="ChEBI" id="CHEBI:57841"/>
    </ligand>
</feature>